<proteinExistence type="predicted"/>
<evidence type="ECO:0000313" key="2">
    <source>
        <dbReference type="Proteomes" id="UP000028643"/>
    </source>
</evidence>
<reference evidence="1 2" key="1">
    <citation type="submission" date="2014-07" db="EMBL/GenBank/DDBJ databases">
        <title>Draft Genome Sequences of Environmental Pseudomonas syringae strains.</title>
        <authorList>
            <person name="Baltrus D.A."/>
            <person name="Berge O."/>
            <person name="Morris C."/>
        </authorList>
    </citation>
    <scope>NUCLEOTIDE SEQUENCE [LARGE SCALE GENOMIC DNA]</scope>
    <source>
        <strain evidence="1 2">CEB003</strain>
    </source>
</reference>
<comment type="caution">
    <text evidence="1">The sequence shown here is derived from an EMBL/GenBank/DDBJ whole genome shotgun (WGS) entry which is preliminary data.</text>
</comment>
<accession>A0A085VM44</accession>
<organism evidence="1 2">
    <name type="scientific">Pseudomonas syringae</name>
    <dbReference type="NCBI Taxonomy" id="317"/>
    <lineage>
        <taxon>Bacteria</taxon>
        <taxon>Pseudomonadati</taxon>
        <taxon>Pseudomonadota</taxon>
        <taxon>Gammaproteobacteria</taxon>
        <taxon>Pseudomonadales</taxon>
        <taxon>Pseudomonadaceae</taxon>
        <taxon>Pseudomonas</taxon>
    </lineage>
</organism>
<dbReference type="EMBL" id="JPQT01000002">
    <property type="protein sequence ID" value="KFE56507.1"/>
    <property type="molecule type" value="Genomic_DNA"/>
</dbReference>
<evidence type="ECO:0000313" key="1">
    <source>
        <dbReference type="EMBL" id="KFE56507.1"/>
    </source>
</evidence>
<protein>
    <submittedName>
        <fullName evidence="1">Uncharacterized protein</fullName>
    </submittedName>
</protein>
<dbReference type="Proteomes" id="UP000028643">
    <property type="component" value="Unassembled WGS sequence"/>
</dbReference>
<sequence>MATEIDIKEILPLDTLADSNHMSTQCLSDAEILIFESDSTIIDLRQHIARSVLKLPQELGVGAWTSLIPIHGNQII</sequence>
<name>A0A085VM44_PSESX</name>
<gene>
    <name evidence="1" type="ORF">IV02_00005</name>
</gene>
<dbReference type="AlphaFoldDB" id="A0A085VM44"/>